<dbReference type="Pfam" id="PF00176">
    <property type="entry name" value="SNF2-rel_dom"/>
    <property type="match status" value="1"/>
</dbReference>
<dbReference type="OrthoDB" id="413460at2759"/>
<dbReference type="VEuPathDB" id="VectorBase:ISCP_011698"/>
<feature type="compositionally biased region" description="Polar residues" evidence="9">
    <location>
        <begin position="653"/>
        <end position="669"/>
    </location>
</feature>
<dbReference type="InterPro" id="IPR000330">
    <property type="entry name" value="SNF2_N"/>
</dbReference>
<evidence type="ECO:0000256" key="5">
    <source>
        <dbReference type="ARBA" id="ARBA00022801"/>
    </source>
</evidence>
<evidence type="ECO:0000259" key="10">
    <source>
        <dbReference type="PROSITE" id="PS51192"/>
    </source>
</evidence>
<keyword evidence="4" id="KW-0498">Mitosis</keyword>
<dbReference type="EMBL" id="ABJB010406750">
    <property type="status" value="NOT_ANNOTATED_CDS"/>
    <property type="molecule type" value="Genomic_DNA"/>
</dbReference>
<dbReference type="AlphaFoldDB" id="B7PU00"/>
<evidence type="ECO:0000256" key="4">
    <source>
        <dbReference type="ARBA" id="ARBA00022776"/>
    </source>
</evidence>
<dbReference type="GO" id="GO:0016740">
    <property type="term" value="F:transferase activity"/>
    <property type="evidence" value="ECO:0007669"/>
    <property type="project" value="UniProtKB-KW"/>
</dbReference>
<dbReference type="EMBL" id="ABJB010338912">
    <property type="status" value="NOT_ANNOTATED_CDS"/>
    <property type="molecule type" value="Genomic_DNA"/>
</dbReference>
<dbReference type="GO" id="GO:0007131">
    <property type="term" value="P:reciprocal meiotic recombination"/>
    <property type="evidence" value="ECO:0000318"/>
    <property type="project" value="GO_Central"/>
</dbReference>
<evidence type="ECO:0000256" key="3">
    <source>
        <dbReference type="ARBA" id="ARBA00022618"/>
    </source>
</evidence>
<comment type="function">
    <text evidence="7">Involved in mitotic DNA repair and meiotic recombination. Functions in the recombinational DNA repair pathway. Essential for interhomolog gene conversion (GC), but may have a less important role in intersister GC than spn-A/Rad51. In the presence of DNA, spn-A/Rad51 enhances the ATPase activity of okr/Rad54.</text>
</comment>
<dbReference type="GO" id="GO:0016787">
    <property type="term" value="F:hydrolase activity"/>
    <property type="evidence" value="ECO:0007669"/>
    <property type="project" value="UniProtKB-KW"/>
</dbReference>
<keyword evidence="14" id="KW-1185">Reference proteome</keyword>
<dbReference type="SUPFAM" id="SSF52540">
    <property type="entry name" value="P-loop containing nucleoside triphosphate hydrolases"/>
    <property type="match status" value="2"/>
</dbReference>
<evidence type="ECO:0000313" key="14">
    <source>
        <dbReference type="Proteomes" id="UP000001555"/>
    </source>
</evidence>
<dbReference type="GO" id="GO:0005634">
    <property type="term" value="C:nucleus"/>
    <property type="evidence" value="ECO:0000318"/>
    <property type="project" value="GO_Central"/>
</dbReference>
<proteinExistence type="predicted"/>
<feature type="domain" description="Helicase C-terminal" evidence="11">
    <location>
        <begin position="436"/>
        <end position="600"/>
    </location>
</feature>
<dbReference type="GO" id="GO:0005524">
    <property type="term" value="F:ATP binding"/>
    <property type="evidence" value="ECO:0007669"/>
    <property type="project" value="InterPro"/>
</dbReference>
<sequence>RPKDVVKPIPAFRNPHVGGEASGASRKSFHRPTTPLITPNSLVMPRPSHTHQWAHNKKQLPVVDVVVDASLARCLRPHQQQGLVFLYECIMEMRPFDGGGAILADEMGLGKTLQCITLVWTLLRQGPYGGYPVLRRIIIITPSSLVKNWVKEFKKWLPNSNLRIYYVGQKNKVEGFLRQPSLYPVLILSYEMYLRVSDSLANINFDLLICDEAHRLKNANIKIAGSLQNLGITRKILVTGTPVQNDLQEFFTLIDFCNPGILGKYPYVCQRIGPSSFRRVYEEPILQSRLPQATEEQKELGQARANELSRITALFVLRRTQDVVQSYLPGKAECVVFCRPTSLQLTVYRELLASNAVQACLSSYLSCDANHHLACILALRKLCNHPSLVTPRHMSLWGCFRSSQDLLPTKSQKQFSLDMSKLAAESLEASSGKLKVLAAMLASLWDSSPREKIVVVSNFTRMLNVVQELCACKGYTFVRLDGSTSSTQRLEIVERFNSAHSDCFVFLLSCKAGGVGLNLIGASRIVLYDVDWNPANDLQAMARVWRDGQGRHVYVYRLVTTGTVEEKIYQRQVMKLDLSRTVLEKKQDGKKAKFSLEDLKGLFTLEEGTASSTHRLLGCPCDHENNPEMDVSVDPFPSENADTDAAAEAVSAKSQRNCQLGTPPASSSILGKVGCPRRLE</sequence>
<keyword evidence="6" id="KW-0131">Cell cycle</keyword>
<dbReference type="GO" id="GO:0051301">
    <property type="term" value="P:cell division"/>
    <property type="evidence" value="ECO:0007669"/>
    <property type="project" value="UniProtKB-KW"/>
</dbReference>
<evidence type="ECO:0000256" key="9">
    <source>
        <dbReference type="SAM" id="MobiDB-lite"/>
    </source>
</evidence>
<dbReference type="Pfam" id="PF00271">
    <property type="entry name" value="Helicase_C"/>
    <property type="match status" value="1"/>
</dbReference>
<dbReference type="PROSITE" id="PS51194">
    <property type="entry name" value="HELICASE_CTER"/>
    <property type="match status" value="1"/>
</dbReference>
<dbReference type="GO" id="GO:0000724">
    <property type="term" value="P:double-strand break repair via homologous recombination"/>
    <property type="evidence" value="ECO:0000318"/>
    <property type="project" value="GO_Central"/>
</dbReference>
<feature type="region of interest" description="Disordered" evidence="9">
    <location>
        <begin position="635"/>
        <end position="680"/>
    </location>
</feature>
<keyword evidence="3" id="KW-0132">Cell division</keyword>
<dbReference type="Gene3D" id="3.40.50.300">
    <property type="entry name" value="P-loop containing nucleotide triphosphate hydrolases"/>
    <property type="match status" value="1"/>
</dbReference>
<dbReference type="EMBL" id="ABJB010679975">
    <property type="status" value="NOT_ANNOTATED_CDS"/>
    <property type="molecule type" value="Genomic_DNA"/>
</dbReference>
<dbReference type="EMBL" id="ABJB010536732">
    <property type="status" value="NOT_ANNOTATED_CDS"/>
    <property type="molecule type" value="Genomic_DNA"/>
</dbReference>
<dbReference type="VEuPathDB" id="VectorBase:ISCW019573"/>
<evidence type="ECO:0000256" key="2">
    <source>
        <dbReference type="ARBA" id="ARBA00015341"/>
    </source>
</evidence>
<dbReference type="PANTHER" id="PTHR45629">
    <property type="entry name" value="SNF2/RAD54 FAMILY MEMBER"/>
    <property type="match status" value="1"/>
</dbReference>
<dbReference type="GO" id="GO:0015616">
    <property type="term" value="F:DNA translocase activity"/>
    <property type="evidence" value="ECO:0000318"/>
    <property type="project" value="GO_Central"/>
</dbReference>
<dbReference type="InterPro" id="IPR049730">
    <property type="entry name" value="SNF2/RAD54-like_C"/>
</dbReference>
<dbReference type="Gene3D" id="3.40.50.10810">
    <property type="entry name" value="Tandem AAA-ATPase domain"/>
    <property type="match status" value="1"/>
</dbReference>
<dbReference type="EMBL" id="ABJB010187622">
    <property type="status" value="NOT_ANNOTATED_CDS"/>
    <property type="molecule type" value="Genomic_DNA"/>
</dbReference>
<keyword evidence="5" id="KW-0378">Hydrolase</keyword>
<dbReference type="PaxDb" id="6945-B7PU00"/>
<protein>
    <recommendedName>
        <fullName evidence="2">DNA repair and recombination protein RAD54-like</fullName>
    </recommendedName>
    <alternativeName>
        <fullName evidence="8">Protein okra</fullName>
    </alternativeName>
</protein>
<dbReference type="InterPro" id="IPR001650">
    <property type="entry name" value="Helicase_C-like"/>
</dbReference>
<dbReference type="VEuPathDB" id="VectorBase:ISCI019573"/>
<feature type="compositionally biased region" description="Low complexity" evidence="9">
    <location>
        <begin position="638"/>
        <end position="652"/>
    </location>
</feature>
<dbReference type="EMBL" id="ABJB010667807">
    <property type="status" value="NOT_ANNOTATED_CDS"/>
    <property type="molecule type" value="Genomic_DNA"/>
</dbReference>
<dbReference type="PROSITE" id="PS51192">
    <property type="entry name" value="HELICASE_ATP_BIND_1"/>
    <property type="match status" value="1"/>
</dbReference>
<dbReference type="PANTHER" id="PTHR45629:SF7">
    <property type="entry name" value="DNA EXCISION REPAIR PROTEIN ERCC-6-RELATED"/>
    <property type="match status" value="1"/>
</dbReference>
<dbReference type="HOGENOM" id="CLU_000315_17_8_1"/>
<organism>
    <name type="scientific">Ixodes scapularis</name>
    <name type="common">Black-legged tick</name>
    <name type="synonym">Deer tick</name>
    <dbReference type="NCBI Taxonomy" id="6945"/>
    <lineage>
        <taxon>Eukaryota</taxon>
        <taxon>Metazoa</taxon>
        <taxon>Ecdysozoa</taxon>
        <taxon>Arthropoda</taxon>
        <taxon>Chelicerata</taxon>
        <taxon>Arachnida</taxon>
        <taxon>Acari</taxon>
        <taxon>Parasitiformes</taxon>
        <taxon>Ixodida</taxon>
        <taxon>Ixodoidea</taxon>
        <taxon>Ixodidae</taxon>
        <taxon>Ixodinae</taxon>
        <taxon>Ixodes</taxon>
    </lineage>
</organism>
<feature type="non-terminal residue" evidence="12">
    <location>
        <position position="1"/>
    </location>
</feature>
<evidence type="ECO:0000313" key="12">
    <source>
        <dbReference type="EMBL" id="EEC10072.1"/>
    </source>
</evidence>
<dbReference type="EMBL" id="ABJB010353599">
    <property type="status" value="NOT_ANNOTATED_CDS"/>
    <property type="molecule type" value="Genomic_DNA"/>
</dbReference>
<gene>
    <name evidence="12" type="ORF">IscW_ISCW019573</name>
</gene>
<feature type="region of interest" description="Disordered" evidence="9">
    <location>
        <begin position="1"/>
        <end position="36"/>
    </location>
</feature>
<dbReference type="STRING" id="6945.B7PU00"/>
<evidence type="ECO:0000256" key="1">
    <source>
        <dbReference type="ARBA" id="ARBA00011467"/>
    </source>
</evidence>
<dbReference type="InterPro" id="IPR014001">
    <property type="entry name" value="Helicase_ATP-bd"/>
</dbReference>
<dbReference type="InterPro" id="IPR038718">
    <property type="entry name" value="SNF2-like_sf"/>
</dbReference>
<evidence type="ECO:0000256" key="8">
    <source>
        <dbReference type="ARBA" id="ARBA00029956"/>
    </source>
</evidence>
<dbReference type="InterPro" id="IPR027417">
    <property type="entry name" value="P-loop_NTPase"/>
</dbReference>
<accession>B7PU00</accession>
<dbReference type="EMBL" id="ABJB010535585">
    <property type="status" value="NOT_ANNOTATED_CDS"/>
    <property type="molecule type" value="Genomic_DNA"/>
</dbReference>
<dbReference type="EnsemblMetazoa" id="ISCW019573-RA">
    <property type="protein sequence ID" value="ISCW019573-PA"/>
    <property type="gene ID" value="ISCW019573"/>
</dbReference>
<dbReference type="SMART" id="SM00490">
    <property type="entry name" value="HELICc"/>
    <property type="match status" value="1"/>
</dbReference>
<dbReference type="EMBL" id="DS789461">
    <property type="protein sequence ID" value="EEC10072.1"/>
    <property type="molecule type" value="Genomic_DNA"/>
</dbReference>
<comment type="subunit">
    <text evidence="1">Interacts (via N-terminus) with spn-A/Rad51.</text>
</comment>
<dbReference type="InterPro" id="IPR050496">
    <property type="entry name" value="SNF2_RAD54_helicase_repair"/>
</dbReference>
<dbReference type="CDD" id="cd18793">
    <property type="entry name" value="SF2_C_SNF"/>
    <property type="match status" value="1"/>
</dbReference>
<feature type="domain" description="Helicase ATP-binding" evidence="10">
    <location>
        <begin position="92"/>
        <end position="260"/>
    </location>
</feature>
<evidence type="ECO:0000313" key="13">
    <source>
        <dbReference type="EnsemblMetazoa" id="ISCW019573-PA"/>
    </source>
</evidence>
<dbReference type="Proteomes" id="UP000001555">
    <property type="component" value="Unassembled WGS sequence"/>
</dbReference>
<dbReference type="SMART" id="SM00487">
    <property type="entry name" value="DEXDc"/>
    <property type="match status" value="1"/>
</dbReference>
<dbReference type="FunFam" id="3.40.50.10810:FF:000020">
    <property type="entry name" value="DNA repair and recombination protein RAD54B"/>
    <property type="match status" value="1"/>
</dbReference>
<name>B7PU00_IXOSC</name>
<evidence type="ECO:0000256" key="6">
    <source>
        <dbReference type="ARBA" id="ARBA00023306"/>
    </source>
</evidence>
<keyword evidence="12" id="KW-0808">Transferase</keyword>
<evidence type="ECO:0000259" key="11">
    <source>
        <dbReference type="PROSITE" id="PS51194"/>
    </source>
</evidence>
<reference evidence="13" key="2">
    <citation type="submission" date="2020-05" db="UniProtKB">
        <authorList>
            <consortium name="EnsemblMetazoa"/>
        </authorList>
    </citation>
    <scope>IDENTIFICATION</scope>
    <source>
        <strain evidence="13">wikel</strain>
    </source>
</reference>
<evidence type="ECO:0000256" key="7">
    <source>
        <dbReference type="ARBA" id="ARBA00024776"/>
    </source>
</evidence>
<dbReference type="Gene3D" id="1.20.120.850">
    <property type="entry name" value="SWI2/SNF2 ATPases, N-terminal domain"/>
    <property type="match status" value="1"/>
</dbReference>
<reference evidence="12 14" key="1">
    <citation type="submission" date="2008-03" db="EMBL/GenBank/DDBJ databases">
        <title>Annotation of Ixodes scapularis.</title>
        <authorList>
            <consortium name="Ixodes scapularis Genome Project Consortium"/>
            <person name="Caler E."/>
            <person name="Hannick L.I."/>
            <person name="Bidwell S."/>
            <person name="Joardar V."/>
            <person name="Thiagarajan M."/>
            <person name="Amedeo P."/>
            <person name="Galinsky K.J."/>
            <person name="Schobel S."/>
            <person name="Inman J."/>
            <person name="Hostetler J."/>
            <person name="Miller J."/>
            <person name="Hammond M."/>
            <person name="Megy K."/>
            <person name="Lawson D."/>
            <person name="Kodira C."/>
            <person name="Sutton G."/>
            <person name="Meyer J."/>
            <person name="Hill C.A."/>
            <person name="Birren B."/>
            <person name="Nene V."/>
            <person name="Collins F."/>
            <person name="Alarcon-Chaidez F."/>
            <person name="Wikel S."/>
            <person name="Strausberg R."/>
        </authorList>
    </citation>
    <scope>NUCLEOTIDE SEQUENCE [LARGE SCALE GENOMIC DNA]</scope>
    <source>
        <strain evidence="14">Wikel</strain>
        <strain evidence="12">Wikel colony</strain>
    </source>
</reference>